<keyword evidence="3" id="KW-0804">Transcription</keyword>
<dbReference type="GO" id="GO:0043565">
    <property type="term" value="F:sequence-specific DNA binding"/>
    <property type="evidence" value="ECO:0007669"/>
    <property type="project" value="InterPro"/>
</dbReference>
<dbReference type="AlphaFoldDB" id="A0A0R1NTG5"/>
<dbReference type="InterPro" id="IPR018062">
    <property type="entry name" value="HTH_AraC-typ_CS"/>
</dbReference>
<dbReference type="PRINTS" id="PR00032">
    <property type="entry name" value="HTHARAC"/>
</dbReference>
<evidence type="ECO:0000256" key="3">
    <source>
        <dbReference type="ARBA" id="ARBA00023163"/>
    </source>
</evidence>
<dbReference type="EMBL" id="AZEB01000019">
    <property type="protein sequence ID" value="KRL20965.1"/>
    <property type="molecule type" value="Genomic_DNA"/>
</dbReference>
<evidence type="ECO:0000313" key="5">
    <source>
        <dbReference type="EMBL" id="KRL20965.1"/>
    </source>
</evidence>
<dbReference type="PANTHER" id="PTHR43280:SF28">
    <property type="entry name" value="HTH-TYPE TRANSCRIPTIONAL ACTIVATOR RHAS"/>
    <property type="match status" value="1"/>
</dbReference>
<dbReference type="PROSITE" id="PS01124">
    <property type="entry name" value="HTH_ARAC_FAMILY_2"/>
    <property type="match status" value="1"/>
</dbReference>
<keyword evidence="1" id="KW-0805">Transcription regulation</keyword>
<dbReference type="InterPro" id="IPR037923">
    <property type="entry name" value="HTH-like"/>
</dbReference>
<dbReference type="SMART" id="SM00342">
    <property type="entry name" value="HTH_ARAC"/>
    <property type="match status" value="1"/>
</dbReference>
<reference evidence="5 6" key="1">
    <citation type="journal article" date="2015" name="Genome Announc.">
        <title>Expanding the biotechnology potential of lactobacilli through comparative genomics of 213 strains and associated genera.</title>
        <authorList>
            <person name="Sun Z."/>
            <person name="Harris H.M."/>
            <person name="McCann A."/>
            <person name="Guo C."/>
            <person name="Argimon S."/>
            <person name="Zhang W."/>
            <person name="Yang X."/>
            <person name="Jeffery I.B."/>
            <person name="Cooney J.C."/>
            <person name="Kagawa T.F."/>
            <person name="Liu W."/>
            <person name="Song Y."/>
            <person name="Salvetti E."/>
            <person name="Wrobel A."/>
            <person name="Rasinkangas P."/>
            <person name="Parkhill J."/>
            <person name="Rea M.C."/>
            <person name="O'Sullivan O."/>
            <person name="Ritari J."/>
            <person name="Douillard F.P."/>
            <person name="Paul Ross R."/>
            <person name="Yang R."/>
            <person name="Briner A.E."/>
            <person name="Felis G.E."/>
            <person name="de Vos W.M."/>
            <person name="Barrangou R."/>
            <person name="Klaenhammer T.R."/>
            <person name="Caufield P.W."/>
            <person name="Cui Y."/>
            <person name="Zhang H."/>
            <person name="O'Toole P.W."/>
        </authorList>
    </citation>
    <scope>NUCLEOTIDE SEQUENCE [LARGE SCALE GENOMIC DNA]</scope>
    <source>
        <strain evidence="5 6">DSM 19906</strain>
    </source>
</reference>
<evidence type="ECO:0000256" key="1">
    <source>
        <dbReference type="ARBA" id="ARBA00023015"/>
    </source>
</evidence>
<dbReference type="InterPro" id="IPR018060">
    <property type="entry name" value="HTH_AraC"/>
</dbReference>
<dbReference type="GO" id="GO:0003700">
    <property type="term" value="F:DNA-binding transcription factor activity"/>
    <property type="evidence" value="ECO:0007669"/>
    <property type="project" value="InterPro"/>
</dbReference>
<dbReference type="SUPFAM" id="SSF46689">
    <property type="entry name" value="Homeodomain-like"/>
    <property type="match status" value="1"/>
</dbReference>
<dbReference type="SUPFAM" id="SSF51215">
    <property type="entry name" value="Regulatory protein AraC"/>
    <property type="match status" value="1"/>
</dbReference>
<sequence length="245" mass="28856">MKGQLFISEDGENYTINANEMFILLPRHHHYSWKPTETQTEYYWVHFSITGKWVQAKEPVKVGSEIDIPTLHYFTPTVTMYLKKKRSFTNKENLFSLINRIFKNSAYQNNVGFWQAQQLFIDLLQMIQLPNLGESPATVLAEQIQRYLRDHFDEKITNESLGQVFHVHPNSIASSMKKTFGITPNNFLQRYRLEEAVKRLLTTRKPISTIALEVGYSNIYYFSNAFKRTYNLSPAEYRKKYTNDD</sequence>
<dbReference type="Gene3D" id="1.10.10.60">
    <property type="entry name" value="Homeodomain-like"/>
    <property type="match status" value="2"/>
</dbReference>
<proteinExistence type="predicted"/>
<protein>
    <submittedName>
        <fullName evidence="5">Transcriptional regulator</fullName>
    </submittedName>
</protein>
<dbReference type="PATRIC" id="fig|1423766.4.peg.1036"/>
<dbReference type="PANTHER" id="PTHR43280">
    <property type="entry name" value="ARAC-FAMILY TRANSCRIPTIONAL REGULATOR"/>
    <property type="match status" value="1"/>
</dbReference>
<accession>A0A0R1NTG5</accession>
<organism evidence="5 6">
    <name type="scientific">Lentilactobacillus kisonensis DSM 19906 = JCM 15041</name>
    <dbReference type="NCBI Taxonomy" id="1423766"/>
    <lineage>
        <taxon>Bacteria</taxon>
        <taxon>Bacillati</taxon>
        <taxon>Bacillota</taxon>
        <taxon>Bacilli</taxon>
        <taxon>Lactobacillales</taxon>
        <taxon>Lactobacillaceae</taxon>
        <taxon>Lentilactobacillus</taxon>
    </lineage>
</organism>
<evidence type="ECO:0000313" key="6">
    <source>
        <dbReference type="Proteomes" id="UP000051439"/>
    </source>
</evidence>
<keyword evidence="2" id="KW-0238">DNA-binding</keyword>
<dbReference type="InterPro" id="IPR009057">
    <property type="entry name" value="Homeodomain-like_sf"/>
</dbReference>
<gene>
    <name evidence="5" type="ORF">FC98_GL001010</name>
</gene>
<feature type="domain" description="HTH araC/xylS-type" evidence="4">
    <location>
        <begin position="142"/>
        <end position="240"/>
    </location>
</feature>
<evidence type="ECO:0000259" key="4">
    <source>
        <dbReference type="PROSITE" id="PS01124"/>
    </source>
</evidence>
<keyword evidence="6" id="KW-1185">Reference proteome</keyword>
<dbReference type="PROSITE" id="PS00041">
    <property type="entry name" value="HTH_ARAC_FAMILY_1"/>
    <property type="match status" value="1"/>
</dbReference>
<dbReference type="Pfam" id="PF12833">
    <property type="entry name" value="HTH_18"/>
    <property type="match status" value="1"/>
</dbReference>
<name>A0A0R1NTG5_9LACO</name>
<dbReference type="Proteomes" id="UP000051439">
    <property type="component" value="Unassembled WGS sequence"/>
</dbReference>
<dbReference type="InterPro" id="IPR020449">
    <property type="entry name" value="Tscrpt_reg_AraC-type_HTH"/>
</dbReference>
<evidence type="ECO:0000256" key="2">
    <source>
        <dbReference type="ARBA" id="ARBA00023125"/>
    </source>
</evidence>
<comment type="caution">
    <text evidence="5">The sequence shown here is derived from an EMBL/GenBank/DDBJ whole genome shotgun (WGS) entry which is preliminary data.</text>
</comment>